<keyword evidence="2" id="KW-1185">Reference proteome</keyword>
<proteinExistence type="predicted"/>
<organism evidence="1 2">
    <name type="scientific">Thiohalocapsa halophila</name>
    <dbReference type="NCBI Taxonomy" id="69359"/>
    <lineage>
        <taxon>Bacteria</taxon>
        <taxon>Pseudomonadati</taxon>
        <taxon>Pseudomonadota</taxon>
        <taxon>Gammaproteobacteria</taxon>
        <taxon>Chromatiales</taxon>
        <taxon>Chromatiaceae</taxon>
        <taxon>Thiohalocapsa</taxon>
    </lineage>
</organism>
<reference evidence="1 2" key="1">
    <citation type="journal article" date="2020" name="Microorganisms">
        <title>Osmotic Adaptation and Compatible Solute Biosynthesis of Phototrophic Bacteria as Revealed from Genome Analyses.</title>
        <authorList>
            <person name="Imhoff J.F."/>
            <person name="Rahn T."/>
            <person name="Kunzel S."/>
            <person name="Keller A."/>
            <person name="Neulinger S.C."/>
        </authorList>
    </citation>
    <scope>NUCLEOTIDE SEQUENCE [LARGE SCALE GENOMIC DNA]</scope>
    <source>
        <strain evidence="1 2">DSM 6210</strain>
    </source>
</reference>
<protein>
    <recommendedName>
        <fullName evidence="3">Type II toxin-antitoxin system HicA family toxin</fullName>
    </recommendedName>
</protein>
<dbReference type="Proteomes" id="UP000748752">
    <property type="component" value="Unassembled WGS sequence"/>
</dbReference>
<evidence type="ECO:0000313" key="2">
    <source>
        <dbReference type="Proteomes" id="UP000748752"/>
    </source>
</evidence>
<dbReference type="EMBL" id="NRRV01000017">
    <property type="protein sequence ID" value="MBK1630905.1"/>
    <property type="molecule type" value="Genomic_DNA"/>
</dbReference>
<evidence type="ECO:0000313" key="1">
    <source>
        <dbReference type="EMBL" id="MBK1630905.1"/>
    </source>
</evidence>
<sequence length="97" mass="10710">MSAEAVRAAREELEQAVTSLRCSTLVRILKSLGFDVRAGSKPGHKVMTHPGVPSFTSQAFTCGHGKNPEIKPVYVRKVAATLRRYEPELAEYLRALQ</sequence>
<comment type="caution">
    <text evidence="1">The sequence shown here is derived from an EMBL/GenBank/DDBJ whole genome shotgun (WGS) entry which is preliminary data.</text>
</comment>
<name>A0ABS1CG57_9GAMM</name>
<accession>A0ABS1CG57</accession>
<gene>
    <name evidence="1" type="ORF">CKO31_09155</name>
</gene>
<dbReference type="RefSeq" id="WP_200236234.1">
    <property type="nucleotide sequence ID" value="NZ_NRRV01000017.1"/>
</dbReference>
<evidence type="ECO:0008006" key="3">
    <source>
        <dbReference type="Google" id="ProtNLM"/>
    </source>
</evidence>